<reference evidence="3 4" key="1">
    <citation type="submission" date="2024-03" db="EMBL/GenBank/DDBJ databases">
        <authorList>
            <person name="Brejova B."/>
        </authorList>
    </citation>
    <scope>NUCLEOTIDE SEQUENCE [LARGE SCALE GENOMIC DNA]</scope>
    <source>
        <strain evidence="3 4">CBS 14171</strain>
    </source>
</reference>
<dbReference type="GeneID" id="92207346"/>
<name>A0ABP0ZLD1_9ASCO</name>
<dbReference type="PANTHER" id="PTHR28153:SF1">
    <property type="entry name" value="DUF4484 DOMAIN-CONTAINING PROTEIN"/>
    <property type="match status" value="1"/>
</dbReference>
<evidence type="ECO:0000256" key="1">
    <source>
        <dbReference type="SAM" id="MobiDB-lite"/>
    </source>
</evidence>
<keyword evidence="4" id="KW-1185">Reference proteome</keyword>
<dbReference type="Proteomes" id="UP001497383">
    <property type="component" value="Chromosome 3"/>
</dbReference>
<accession>A0ABP0ZLD1</accession>
<sequence>MSHEVSKVVAVFLVEFDTKSGYKLQWSKSYSPLANFSLEGVEYKVLPSGVHETKEATVFISQKVGGDIYYGVSCFNQFQIREVAEDEAVDRENLRMYAAGVLCKPRASEWKPNEFINNGWEYIDDLKKILAELTIAVRQNNFTESTFNFDSFFKESDTFGKISPTLLQTTQDHQESRKSINNQNHLLLKMPQLLHVLGPLVFVVFKQSLLRKNILLFNELFLHAPHLGDDKQPRETTETKNKDQYALATSFSYLIAVLSVIPKDIKLANNPELRSQQPLYNVGLNELQSDVFESAGAQSGYIASTSDEILKSHNKVYDVGVEVGDSVRVFSNQASKDPFKPQQKKLKATIRDYHKFQKLYTQYISTKSATSTSHLNNDSTSNLNKTPSNNSSLTDMSPSEELAEFTTTTAPKPPRKTYTDLSPPSAQLSNEPSWWRSQAVEPVSWSESVWSAFSWFASAGQNLDSEDECTQSPKISKTQNAQNVQNVQNVPVESSLELSGILQLIGYFHKLTLSWFNHIDQVLMERQSEEEAHFESAEDRALVRQDSINLLHLSYQDMLEMDLDPYSWSDIEFLQEFVALYYGDKVGKCQIGYNLTNICC</sequence>
<dbReference type="InterPro" id="IPR028115">
    <property type="entry name" value="DUF4484"/>
</dbReference>
<evidence type="ECO:0000313" key="4">
    <source>
        <dbReference type="Proteomes" id="UP001497383"/>
    </source>
</evidence>
<feature type="compositionally biased region" description="Polar residues" evidence="1">
    <location>
        <begin position="371"/>
        <end position="397"/>
    </location>
</feature>
<feature type="compositionally biased region" description="Polar residues" evidence="1">
    <location>
        <begin position="420"/>
        <end position="433"/>
    </location>
</feature>
<dbReference type="Pfam" id="PF09804">
    <property type="entry name" value="DENND11"/>
    <property type="match status" value="1"/>
</dbReference>
<feature type="region of interest" description="Disordered" evidence="1">
    <location>
        <begin position="371"/>
        <end position="433"/>
    </location>
</feature>
<dbReference type="PANTHER" id="PTHR28153">
    <property type="entry name" value="PROTEIN, PUTATIVE-RELATED"/>
    <property type="match status" value="1"/>
</dbReference>
<dbReference type="Pfam" id="PF14831">
    <property type="entry name" value="DUF4484"/>
    <property type="match status" value="1"/>
</dbReference>
<dbReference type="InterPro" id="IPR053056">
    <property type="entry name" value="Lipid_Metab_Assoc_Protein"/>
</dbReference>
<protein>
    <recommendedName>
        <fullName evidence="2">DUF4484 domain-containing protein</fullName>
    </recommendedName>
</protein>
<evidence type="ECO:0000313" key="3">
    <source>
        <dbReference type="EMBL" id="CAK9437772.1"/>
    </source>
</evidence>
<organism evidence="3 4">
    <name type="scientific">Lodderomyces beijingensis</name>
    <dbReference type="NCBI Taxonomy" id="1775926"/>
    <lineage>
        <taxon>Eukaryota</taxon>
        <taxon>Fungi</taxon>
        <taxon>Dikarya</taxon>
        <taxon>Ascomycota</taxon>
        <taxon>Saccharomycotina</taxon>
        <taxon>Pichiomycetes</taxon>
        <taxon>Debaryomycetaceae</taxon>
        <taxon>Candida/Lodderomyces clade</taxon>
        <taxon>Lodderomyces</taxon>
    </lineage>
</organism>
<evidence type="ECO:0000259" key="2">
    <source>
        <dbReference type="Pfam" id="PF14831"/>
    </source>
</evidence>
<dbReference type="EMBL" id="OZ022407">
    <property type="protein sequence ID" value="CAK9437772.1"/>
    <property type="molecule type" value="Genomic_DNA"/>
</dbReference>
<dbReference type="InterPro" id="IPR018626">
    <property type="entry name" value="LCHN/Anr2"/>
</dbReference>
<dbReference type="RefSeq" id="XP_066829088.1">
    <property type="nucleotide sequence ID" value="XM_066972118.1"/>
</dbReference>
<gene>
    <name evidence="3" type="ORF">LODBEIA_P21500</name>
</gene>
<proteinExistence type="predicted"/>
<feature type="domain" description="DUF4484" evidence="2">
    <location>
        <begin position="440"/>
        <end position="598"/>
    </location>
</feature>